<sequence>GLEAAINGINVTMKKMMEDADARHNDYMQHRHVDMAHIERVEAQLGSLQLSSTLNGSVNSDGSSRQQPFKVRNVMLDFPRFDGTE</sequence>
<keyword evidence="2" id="KW-1185">Reference proteome</keyword>
<evidence type="ECO:0000313" key="2">
    <source>
        <dbReference type="Proteomes" id="UP000265520"/>
    </source>
</evidence>
<accession>A0A392SYX3</accession>
<organism evidence="1 2">
    <name type="scientific">Trifolium medium</name>
    <dbReference type="NCBI Taxonomy" id="97028"/>
    <lineage>
        <taxon>Eukaryota</taxon>
        <taxon>Viridiplantae</taxon>
        <taxon>Streptophyta</taxon>
        <taxon>Embryophyta</taxon>
        <taxon>Tracheophyta</taxon>
        <taxon>Spermatophyta</taxon>
        <taxon>Magnoliopsida</taxon>
        <taxon>eudicotyledons</taxon>
        <taxon>Gunneridae</taxon>
        <taxon>Pentapetalae</taxon>
        <taxon>rosids</taxon>
        <taxon>fabids</taxon>
        <taxon>Fabales</taxon>
        <taxon>Fabaceae</taxon>
        <taxon>Papilionoideae</taxon>
        <taxon>50 kb inversion clade</taxon>
        <taxon>NPAAA clade</taxon>
        <taxon>Hologalegina</taxon>
        <taxon>IRL clade</taxon>
        <taxon>Trifolieae</taxon>
        <taxon>Trifolium</taxon>
    </lineage>
</organism>
<dbReference type="EMBL" id="LXQA010473369">
    <property type="protein sequence ID" value="MCI54051.1"/>
    <property type="molecule type" value="Genomic_DNA"/>
</dbReference>
<reference evidence="1 2" key="1">
    <citation type="journal article" date="2018" name="Front. Plant Sci.">
        <title>Red Clover (Trifolium pratense) and Zigzag Clover (T. medium) - A Picture of Genomic Similarities and Differences.</title>
        <authorList>
            <person name="Dluhosova J."/>
            <person name="Istvanek J."/>
            <person name="Nedelnik J."/>
            <person name="Repkova J."/>
        </authorList>
    </citation>
    <scope>NUCLEOTIDE SEQUENCE [LARGE SCALE GENOMIC DNA]</scope>
    <source>
        <strain evidence="2">cv. 10/8</strain>
        <tissue evidence="1">Leaf</tissue>
    </source>
</reference>
<protein>
    <submittedName>
        <fullName evidence="1">Uncharacterized protein</fullName>
    </submittedName>
</protein>
<comment type="caution">
    <text evidence="1">The sequence shown here is derived from an EMBL/GenBank/DDBJ whole genome shotgun (WGS) entry which is preliminary data.</text>
</comment>
<dbReference type="Proteomes" id="UP000265520">
    <property type="component" value="Unassembled WGS sequence"/>
</dbReference>
<feature type="non-terminal residue" evidence="1">
    <location>
        <position position="85"/>
    </location>
</feature>
<feature type="non-terminal residue" evidence="1">
    <location>
        <position position="1"/>
    </location>
</feature>
<dbReference type="AlphaFoldDB" id="A0A392SYX3"/>
<evidence type="ECO:0000313" key="1">
    <source>
        <dbReference type="EMBL" id="MCI54051.1"/>
    </source>
</evidence>
<proteinExistence type="predicted"/>
<name>A0A392SYX3_9FABA</name>